<evidence type="ECO:0000313" key="13">
    <source>
        <dbReference type="Proteomes" id="UP000092993"/>
    </source>
</evidence>
<keyword evidence="5" id="KW-0378">Hydrolase</keyword>
<name>A0A1C7MEY2_GRIFR</name>
<dbReference type="Pfam" id="PF00581">
    <property type="entry name" value="Rhodanese"/>
    <property type="match status" value="1"/>
</dbReference>
<keyword evidence="6" id="KW-0904">Protein phosphatase</keyword>
<keyword evidence="13" id="KW-1185">Reference proteome</keyword>
<dbReference type="InterPro" id="IPR000751">
    <property type="entry name" value="MPI_Phosphatase"/>
</dbReference>
<dbReference type="STRING" id="5627.A0A1C7MEY2"/>
<comment type="catalytic activity">
    <reaction evidence="8">
        <text>O-phospho-L-tyrosyl-[protein] + H2O = L-tyrosyl-[protein] + phosphate</text>
        <dbReference type="Rhea" id="RHEA:10684"/>
        <dbReference type="Rhea" id="RHEA-COMP:10136"/>
        <dbReference type="Rhea" id="RHEA-COMP:20101"/>
        <dbReference type="ChEBI" id="CHEBI:15377"/>
        <dbReference type="ChEBI" id="CHEBI:43474"/>
        <dbReference type="ChEBI" id="CHEBI:46858"/>
        <dbReference type="ChEBI" id="CHEBI:61978"/>
        <dbReference type="EC" id="3.1.3.48"/>
    </reaction>
</comment>
<dbReference type="AlphaFoldDB" id="A0A1C7MEY2"/>
<feature type="compositionally biased region" description="Basic and acidic residues" evidence="10">
    <location>
        <begin position="489"/>
        <end position="506"/>
    </location>
</feature>
<feature type="region of interest" description="Disordered" evidence="10">
    <location>
        <begin position="432"/>
        <end position="508"/>
    </location>
</feature>
<dbReference type="Gene3D" id="3.40.250.10">
    <property type="entry name" value="Rhodanese-like domain"/>
    <property type="match status" value="1"/>
</dbReference>
<evidence type="ECO:0000256" key="2">
    <source>
        <dbReference type="ARBA" id="ARBA00013064"/>
    </source>
</evidence>
<protein>
    <recommendedName>
        <fullName evidence="9">M-phase inducer phosphatase</fullName>
        <ecNumber evidence="2">3.1.3.48</ecNumber>
    </recommendedName>
</protein>
<feature type="region of interest" description="Disordered" evidence="10">
    <location>
        <begin position="1"/>
        <end position="31"/>
    </location>
</feature>
<feature type="compositionally biased region" description="Polar residues" evidence="10">
    <location>
        <begin position="165"/>
        <end position="183"/>
    </location>
</feature>
<dbReference type="FunFam" id="3.40.250.10:FF:000021">
    <property type="entry name" value="M-phase inducer phosphatase cdc-25.2"/>
    <property type="match status" value="1"/>
</dbReference>
<feature type="compositionally biased region" description="Basic and acidic residues" evidence="10">
    <location>
        <begin position="1"/>
        <end position="17"/>
    </location>
</feature>
<feature type="region of interest" description="Disordered" evidence="10">
    <location>
        <begin position="201"/>
        <end position="222"/>
    </location>
</feature>
<dbReference type="SUPFAM" id="SSF52821">
    <property type="entry name" value="Rhodanese/Cell cycle control phosphatase"/>
    <property type="match status" value="1"/>
</dbReference>
<dbReference type="EC" id="3.1.3.48" evidence="2"/>
<dbReference type="PANTHER" id="PTHR10828">
    <property type="entry name" value="M-PHASE INDUCER PHOSPHATASE DUAL SPECIFICITY PHOSPHATASE CDC25"/>
    <property type="match status" value="1"/>
</dbReference>
<accession>A0A1C7MEY2</accession>
<evidence type="ECO:0000256" key="3">
    <source>
        <dbReference type="ARBA" id="ARBA00022618"/>
    </source>
</evidence>
<evidence type="ECO:0000256" key="9">
    <source>
        <dbReference type="ARBA" id="ARBA00067190"/>
    </source>
</evidence>
<sequence length="811" mass="88536">MFVDYSRRSRRTDEPHPYKQQKRNLPTSDVDSDVEVEMALFGSNATTSTANKTYLTVPSAPARKVSQRISGSRHDFDDFLSSDIELELERSFASTMSLNSPPRDPLSLTPEDKHQDYAPMDISPAPPRVLAPRNQGNFLDAKPVAAHPKSADMSSASRLFGRDMSNGNESISKANSGTNNGSKRLQRSALPMEWMASAGPQRNENLSAEPHDLSSSPPASDVMDVDSPFVPAFAGSDVPRSVAPTTSAFNLGRNSFFDTVPAPAATAEDFGDFFYGRISPSRLAQHAKDYDYLASVADVSDSPLQPFPKKRRSTSPESQLPHTHEHVFDEADGLSSSPAPASSPSVSRLERIASFAHQKPMLGGLGGPFSFNANKKRTRRPALSAVVVPSEASTDFLQSAYPSTNEENDSGVSGRFHAPPARRAFSAMLPPSISDRSFSEEGSSFEHDGPDMSSPAQAYTKRQHVKTIRRRDGTDDFRPLTGLQSSRNSEQHEDWGLQKAERDTPRSKYLQAGPGFGGFGDNEALGKLLPCHRVKEDGLMRITCETLDALLDGVYDDQIASYVIVDCRFDYEYNGGHIPGAINMNTTAGVEELLLGMNAHKPTPSISGDDTRKTVLVFHCEFSVKRAPTFAKHLRSKDRAMNNHVYPKIHFPEVYVLEGGYCQYFQEFGGRCQPPAYVTMDDPHYAASRKEDLDQFRKGKFGRTKSYAYGEGKIPSLAPHQPRRNTAPSGGTNALFAAANAARTRRGGSGSGKCGLQTLHEDGSPAHHSEDEDTDLGDSPCPPPSKGMPFKGKKIGRLVKAASYGPARMGY</sequence>
<dbReference type="InterPro" id="IPR001763">
    <property type="entry name" value="Rhodanese-like_dom"/>
</dbReference>
<proteinExistence type="inferred from homology"/>
<evidence type="ECO:0000313" key="12">
    <source>
        <dbReference type="EMBL" id="OBZ75465.1"/>
    </source>
</evidence>
<evidence type="ECO:0000256" key="6">
    <source>
        <dbReference type="ARBA" id="ARBA00022912"/>
    </source>
</evidence>
<evidence type="ECO:0000256" key="10">
    <source>
        <dbReference type="SAM" id="MobiDB-lite"/>
    </source>
</evidence>
<dbReference type="OMA" id="CDGTDDF"/>
<keyword evidence="4" id="KW-0498">Mitosis</keyword>
<evidence type="ECO:0000256" key="8">
    <source>
        <dbReference type="ARBA" id="ARBA00051722"/>
    </source>
</evidence>
<keyword evidence="3" id="KW-0132">Cell division</keyword>
<feature type="region of interest" description="Disordered" evidence="10">
    <location>
        <begin position="744"/>
        <end position="797"/>
    </location>
</feature>
<feature type="domain" description="Rhodanese" evidence="11">
    <location>
        <begin position="558"/>
        <end position="673"/>
    </location>
</feature>
<organism evidence="12 13">
    <name type="scientific">Grifola frondosa</name>
    <name type="common">Maitake</name>
    <name type="synonym">Polyporus frondosus</name>
    <dbReference type="NCBI Taxonomy" id="5627"/>
    <lineage>
        <taxon>Eukaryota</taxon>
        <taxon>Fungi</taxon>
        <taxon>Dikarya</taxon>
        <taxon>Basidiomycota</taxon>
        <taxon>Agaricomycotina</taxon>
        <taxon>Agaricomycetes</taxon>
        <taxon>Polyporales</taxon>
        <taxon>Grifolaceae</taxon>
        <taxon>Grifola</taxon>
    </lineage>
</organism>
<dbReference type="GO" id="GO:0004725">
    <property type="term" value="F:protein tyrosine phosphatase activity"/>
    <property type="evidence" value="ECO:0007669"/>
    <property type="project" value="UniProtKB-EC"/>
</dbReference>
<dbReference type="GO" id="GO:0005634">
    <property type="term" value="C:nucleus"/>
    <property type="evidence" value="ECO:0007669"/>
    <property type="project" value="TreeGrafter"/>
</dbReference>
<evidence type="ECO:0000256" key="5">
    <source>
        <dbReference type="ARBA" id="ARBA00022801"/>
    </source>
</evidence>
<comment type="similarity">
    <text evidence="1">Belongs to the MPI phosphatase family.</text>
</comment>
<dbReference type="InterPro" id="IPR036873">
    <property type="entry name" value="Rhodanese-like_dom_sf"/>
</dbReference>
<dbReference type="GO" id="GO:0110032">
    <property type="term" value="P:positive regulation of G2/MI transition of meiotic cell cycle"/>
    <property type="evidence" value="ECO:0007669"/>
    <property type="project" value="TreeGrafter"/>
</dbReference>
<dbReference type="PROSITE" id="PS50206">
    <property type="entry name" value="RHODANESE_3"/>
    <property type="match status" value="1"/>
</dbReference>
<evidence type="ECO:0000259" key="11">
    <source>
        <dbReference type="PROSITE" id="PS50206"/>
    </source>
</evidence>
<feature type="region of interest" description="Disordered" evidence="10">
    <location>
        <begin position="711"/>
        <end position="732"/>
    </location>
</feature>
<feature type="region of interest" description="Disordered" evidence="10">
    <location>
        <begin position="162"/>
        <end position="184"/>
    </location>
</feature>
<dbReference type="Proteomes" id="UP000092993">
    <property type="component" value="Unassembled WGS sequence"/>
</dbReference>
<dbReference type="SMART" id="SM00450">
    <property type="entry name" value="RHOD"/>
    <property type="match status" value="1"/>
</dbReference>
<dbReference type="OrthoDB" id="26523at2759"/>
<dbReference type="GO" id="GO:0051301">
    <property type="term" value="P:cell division"/>
    <property type="evidence" value="ECO:0007669"/>
    <property type="project" value="UniProtKB-KW"/>
</dbReference>
<gene>
    <name evidence="12" type="primary">cdc25</name>
    <name evidence="12" type="ORF">A0H81_04729</name>
</gene>
<dbReference type="CDD" id="cd01530">
    <property type="entry name" value="Cdc25"/>
    <property type="match status" value="1"/>
</dbReference>
<feature type="compositionally biased region" description="Basic and acidic residues" evidence="10">
    <location>
        <begin position="759"/>
        <end position="770"/>
    </location>
</feature>
<dbReference type="PANTHER" id="PTHR10828:SF17">
    <property type="entry name" value="PROTEIN-TYROSINE-PHOSPHATASE"/>
    <property type="match status" value="1"/>
</dbReference>
<dbReference type="PRINTS" id="PR00716">
    <property type="entry name" value="MPIPHPHTASE"/>
</dbReference>
<dbReference type="EMBL" id="LUGG01000004">
    <property type="protein sequence ID" value="OBZ75465.1"/>
    <property type="molecule type" value="Genomic_DNA"/>
</dbReference>
<evidence type="ECO:0000256" key="1">
    <source>
        <dbReference type="ARBA" id="ARBA00011065"/>
    </source>
</evidence>
<feature type="region of interest" description="Disordered" evidence="10">
    <location>
        <begin position="303"/>
        <end position="323"/>
    </location>
</feature>
<dbReference type="GO" id="GO:0000086">
    <property type="term" value="P:G2/M transition of mitotic cell cycle"/>
    <property type="evidence" value="ECO:0007669"/>
    <property type="project" value="TreeGrafter"/>
</dbReference>
<dbReference type="GO" id="GO:0005737">
    <property type="term" value="C:cytoplasm"/>
    <property type="evidence" value="ECO:0007669"/>
    <property type="project" value="TreeGrafter"/>
</dbReference>
<dbReference type="GO" id="GO:0010971">
    <property type="term" value="P:positive regulation of G2/M transition of mitotic cell cycle"/>
    <property type="evidence" value="ECO:0007669"/>
    <property type="project" value="TreeGrafter"/>
</dbReference>
<evidence type="ECO:0000256" key="4">
    <source>
        <dbReference type="ARBA" id="ARBA00022776"/>
    </source>
</evidence>
<evidence type="ECO:0000256" key="7">
    <source>
        <dbReference type="ARBA" id="ARBA00023306"/>
    </source>
</evidence>
<comment type="caution">
    <text evidence="12">The sequence shown here is derived from an EMBL/GenBank/DDBJ whole genome shotgun (WGS) entry which is preliminary data.</text>
</comment>
<keyword evidence="7" id="KW-0131">Cell cycle</keyword>
<reference evidence="12 13" key="1">
    <citation type="submission" date="2016-03" db="EMBL/GenBank/DDBJ databases">
        <title>Whole genome sequencing of Grifola frondosa 9006-11.</title>
        <authorList>
            <person name="Min B."/>
            <person name="Park H."/>
            <person name="Kim J.-G."/>
            <person name="Cho H."/>
            <person name="Oh Y.-L."/>
            <person name="Kong W.-S."/>
            <person name="Choi I.-G."/>
        </authorList>
    </citation>
    <scope>NUCLEOTIDE SEQUENCE [LARGE SCALE GENOMIC DNA]</scope>
    <source>
        <strain evidence="12 13">9006-11</strain>
    </source>
</reference>